<keyword evidence="4 6" id="KW-0238">DNA-binding</keyword>
<proteinExistence type="inferred from homology"/>
<dbReference type="SUPFAM" id="SSF88946">
    <property type="entry name" value="Sigma2 domain of RNA polymerase sigma factors"/>
    <property type="match status" value="1"/>
</dbReference>
<dbReference type="InterPro" id="IPR014244">
    <property type="entry name" value="RNA_pol_sigma-I"/>
</dbReference>
<evidence type="ECO:0000256" key="5">
    <source>
        <dbReference type="ARBA" id="ARBA00023163"/>
    </source>
</evidence>
<accession>A0ABR7JMS6</accession>
<evidence type="ECO:0000256" key="3">
    <source>
        <dbReference type="ARBA" id="ARBA00023082"/>
    </source>
</evidence>
<comment type="caution">
    <text evidence="7">The sequence shown here is derived from an EMBL/GenBank/DDBJ whole genome shotgun (WGS) entry which is preliminary data.</text>
</comment>
<gene>
    <name evidence="6" type="primary">sigI</name>
    <name evidence="7" type="ORF">H8923_05510</name>
</gene>
<evidence type="ECO:0000256" key="1">
    <source>
        <dbReference type="ARBA" id="ARBA00022490"/>
    </source>
</evidence>
<evidence type="ECO:0000313" key="7">
    <source>
        <dbReference type="EMBL" id="MBC5996212.1"/>
    </source>
</evidence>
<keyword evidence="1 6" id="KW-0963">Cytoplasm</keyword>
<keyword evidence="2 6" id="KW-0805">Transcription regulation</keyword>
<comment type="subcellular location">
    <subcellularLocation>
        <location evidence="6">Cytoplasm</location>
    </subcellularLocation>
</comment>
<evidence type="ECO:0000256" key="4">
    <source>
        <dbReference type="ARBA" id="ARBA00023125"/>
    </source>
</evidence>
<dbReference type="Gene3D" id="1.10.1740.10">
    <property type="match status" value="1"/>
</dbReference>
<keyword evidence="8" id="KW-1185">Reference proteome</keyword>
<sequence>MSLDEDNLKSTDINILINDNMPFIIKSISKITKKYVSLENDEELSVGILAFNEAVNRYTHDRGPFLPFAQLVIGSRLKNHLQRENRHRNIISIDNLREEGIEVSDVIKDPIEDNQILQNEIRILKDTLYDFGFGLEDLVNNSPKHKETRENAIDLSKRVSQDKPFVSFMYEKKRLPIKKISLKYQVTEKIIKGSKKFIITVIIIFDKKLRNIRLWIKR</sequence>
<comment type="subunit">
    <text evidence="6">Interacts with RsgI.</text>
</comment>
<evidence type="ECO:0000256" key="2">
    <source>
        <dbReference type="ARBA" id="ARBA00023015"/>
    </source>
</evidence>
<name>A0ABR7JMS6_9FIRM</name>
<comment type="similarity">
    <text evidence="6">Belongs to the sigma-70 factor family. SigI subfamily.</text>
</comment>
<dbReference type="PIRSF" id="PIRSF038953">
    <property type="entry name" value="SigI"/>
    <property type="match status" value="1"/>
</dbReference>
<feature type="short sequence motif" description="Polymerase core binding" evidence="6">
    <location>
        <begin position="42"/>
        <end position="55"/>
    </location>
</feature>
<dbReference type="InterPro" id="IPR013325">
    <property type="entry name" value="RNA_pol_sigma_r2"/>
</dbReference>
<keyword evidence="5 6" id="KW-0804">Transcription</keyword>
<dbReference type="Proteomes" id="UP000609849">
    <property type="component" value="Unassembled WGS sequence"/>
</dbReference>
<reference evidence="7 8" key="1">
    <citation type="submission" date="2020-08" db="EMBL/GenBank/DDBJ databases">
        <authorList>
            <person name="Liu C."/>
            <person name="Sun Q."/>
        </authorList>
    </citation>
    <scope>NUCLEOTIDE SEQUENCE [LARGE SCALE GENOMIC DNA]</scope>
    <source>
        <strain evidence="7 8">NSJ-18</strain>
    </source>
</reference>
<keyword evidence="6" id="KW-0346">Stress response</keyword>
<keyword evidence="3 6" id="KW-0731">Sigma factor</keyword>
<evidence type="ECO:0000256" key="6">
    <source>
        <dbReference type="HAMAP-Rule" id="MF_02064"/>
    </source>
</evidence>
<dbReference type="RefSeq" id="WP_153972147.1">
    <property type="nucleotide sequence ID" value="NZ_JACRWE010000002.1"/>
</dbReference>
<organism evidence="7 8">
    <name type="scientific">Romboutsia faecis</name>
    <dbReference type="NCBI Taxonomy" id="2764597"/>
    <lineage>
        <taxon>Bacteria</taxon>
        <taxon>Bacillati</taxon>
        <taxon>Bacillota</taxon>
        <taxon>Clostridia</taxon>
        <taxon>Peptostreptococcales</taxon>
        <taxon>Peptostreptococcaceae</taxon>
        <taxon>Romboutsia</taxon>
    </lineage>
</organism>
<dbReference type="HAMAP" id="MF_02064">
    <property type="entry name" value="Sigma70_SigI"/>
    <property type="match status" value="1"/>
</dbReference>
<protein>
    <recommendedName>
        <fullName evidence="6">RNA polymerase sigma factor SigI</fullName>
    </recommendedName>
</protein>
<dbReference type="EMBL" id="JACRWE010000002">
    <property type="protein sequence ID" value="MBC5996212.1"/>
    <property type="molecule type" value="Genomic_DNA"/>
</dbReference>
<evidence type="ECO:0000313" key="8">
    <source>
        <dbReference type="Proteomes" id="UP000609849"/>
    </source>
</evidence>
<comment type="activity regulation">
    <text evidence="6">Negatively regulated by the anti-sigma-I factor RsgI.</text>
</comment>
<feature type="DNA-binding region" description="H-T-H motif" evidence="6">
    <location>
        <begin position="177"/>
        <end position="196"/>
    </location>
</feature>
<comment type="function">
    <text evidence="6">Sigma factors are initiation factors that promote the attachment of RNA polymerase to specific initiation sites and are then released.</text>
</comment>